<keyword evidence="4" id="KW-1185">Reference proteome</keyword>
<dbReference type="AlphaFoldDB" id="A0A1R2CIP3"/>
<evidence type="ECO:0000256" key="2">
    <source>
        <dbReference type="SAM" id="MobiDB-lite"/>
    </source>
</evidence>
<accession>A0A1R2CIP3</accession>
<reference evidence="3 4" key="1">
    <citation type="submission" date="2016-11" db="EMBL/GenBank/DDBJ databases">
        <title>The macronuclear genome of Stentor coeruleus: a giant cell with tiny introns.</title>
        <authorList>
            <person name="Slabodnick M."/>
            <person name="Ruby J.G."/>
            <person name="Reiff S.B."/>
            <person name="Swart E.C."/>
            <person name="Gosai S."/>
            <person name="Prabakaran S."/>
            <person name="Witkowska E."/>
            <person name="Larue G.E."/>
            <person name="Fisher S."/>
            <person name="Freeman R.M."/>
            <person name="Gunawardena J."/>
            <person name="Chu W."/>
            <person name="Stover N.A."/>
            <person name="Gregory B.D."/>
            <person name="Nowacki M."/>
            <person name="Derisi J."/>
            <person name="Roy S.W."/>
            <person name="Marshall W.F."/>
            <person name="Sood P."/>
        </authorList>
    </citation>
    <scope>NUCLEOTIDE SEQUENCE [LARGE SCALE GENOMIC DNA]</scope>
    <source>
        <strain evidence="3">WM001</strain>
    </source>
</reference>
<gene>
    <name evidence="3" type="ORF">SteCoe_9124</name>
</gene>
<organism evidence="3 4">
    <name type="scientific">Stentor coeruleus</name>
    <dbReference type="NCBI Taxonomy" id="5963"/>
    <lineage>
        <taxon>Eukaryota</taxon>
        <taxon>Sar</taxon>
        <taxon>Alveolata</taxon>
        <taxon>Ciliophora</taxon>
        <taxon>Postciliodesmatophora</taxon>
        <taxon>Heterotrichea</taxon>
        <taxon>Heterotrichida</taxon>
        <taxon>Stentoridae</taxon>
        <taxon>Stentor</taxon>
    </lineage>
</organism>
<proteinExistence type="predicted"/>
<evidence type="ECO:0000313" key="4">
    <source>
        <dbReference type="Proteomes" id="UP000187209"/>
    </source>
</evidence>
<name>A0A1R2CIP3_9CILI</name>
<feature type="compositionally biased region" description="Low complexity" evidence="2">
    <location>
        <begin position="41"/>
        <end position="50"/>
    </location>
</feature>
<evidence type="ECO:0000256" key="1">
    <source>
        <dbReference type="SAM" id="Coils"/>
    </source>
</evidence>
<keyword evidence="1" id="KW-0175">Coiled coil</keyword>
<feature type="coiled-coil region" evidence="1">
    <location>
        <begin position="142"/>
        <end position="190"/>
    </location>
</feature>
<comment type="caution">
    <text evidence="3">The sequence shown here is derived from an EMBL/GenBank/DDBJ whole genome shotgun (WGS) entry which is preliminary data.</text>
</comment>
<feature type="region of interest" description="Disordered" evidence="2">
    <location>
        <begin position="29"/>
        <end position="50"/>
    </location>
</feature>
<sequence>MKNMFHRDLCTDQGNTSSKVYSKNLETHQEDIQGVPPPDDSLSSNTSSLSIVDTPGRVQVSQMKDINKEIRRAATLAIKKFKHTSRDLLSVSRVDGGSGSIHINDMDYKRNNLSEAADVFKERFKDEMICFRNNATLETNDMDMIFSKIQEIQQEINQATQKLLDSEKLISNTEENNDILENRIKKLEETIHGEFTTEGPEKSHSEHCLCIAF</sequence>
<dbReference type="Proteomes" id="UP000187209">
    <property type="component" value="Unassembled WGS sequence"/>
</dbReference>
<evidence type="ECO:0000313" key="3">
    <source>
        <dbReference type="EMBL" id="OMJ88825.1"/>
    </source>
</evidence>
<protein>
    <submittedName>
        <fullName evidence="3">Uncharacterized protein</fullName>
    </submittedName>
</protein>
<dbReference type="EMBL" id="MPUH01000140">
    <property type="protein sequence ID" value="OMJ88825.1"/>
    <property type="molecule type" value="Genomic_DNA"/>
</dbReference>